<feature type="non-terminal residue" evidence="2">
    <location>
        <position position="79"/>
    </location>
</feature>
<evidence type="ECO:0000256" key="1">
    <source>
        <dbReference type="SAM" id="MobiDB-lite"/>
    </source>
</evidence>
<dbReference type="AlphaFoldDB" id="A0A699XP00"/>
<comment type="caution">
    <text evidence="2">The sequence shown here is derived from an EMBL/GenBank/DDBJ whole genome shotgun (WGS) entry which is preliminary data.</text>
</comment>
<gene>
    <name evidence="2" type="ORF">Tci_932972</name>
</gene>
<organism evidence="2">
    <name type="scientific">Tanacetum cinerariifolium</name>
    <name type="common">Dalmatian daisy</name>
    <name type="synonym">Chrysanthemum cinerariifolium</name>
    <dbReference type="NCBI Taxonomy" id="118510"/>
    <lineage>
        <taxon>Eukaryota</taxon>
        <taxon>Viridiplantae</taxon>
        <taxon>Streptophyta</taxon>
        <taxon>Embryophyta</taxon>
        <taxon>Tracheophyta</taxon>
        <taxon>Spermatophyta</taxon>
        <taxon>Magnoliopsida</taxon>
        <taxon>eudicotyledons</taxon>
        <taxon>Gunneridae</taxon>
        <taxon>Pentapetalae</taxon>
        <taxon>asterids</taxon>
        <taxon>campanulids</taxon>
        <taxon>Asterales</taxon>
        <taxon>Asteraceae</taxon>
        <taxon>Asteroideae</taxon>
        <taxon>Anthemideae</taxon>
        <taxon>Anthemidinae</taxon>
        <taxon>Tanacetum</taxon>
    </lineage>
</organism>
<name>A0A699XP00_TANCI</name>
<evidence type="ECO:0000313" key="2">
    <source>
        <dbReference type="EMBL" id="GFD61003.1"/>
    </source>
</evidence>
<feature type="non-terminal residue" evidence="2">
    <location>
        <position position="1"/>
    </location>
</feature>
<feature type="region of interest" description="Disordered" evidence="1">
    <location>
        <begin position="1"/>
        <end position="79"/>
    </location>
</feature>
<sequence length="79" mass="8912">HLDGRQAGRDPDLHRPVEETGAGGRRHAEQRWLHAVSQRRREQGRRARVGQPQGQVHGPAQRNDRAQCRRPGQGRLAGD</sequence>
<feature type="compositionally biased region" description="Basic and acidic residues" evidence="1">
    <location>
        <begin position="1"/>
        <end position="18"/>
    </location>
</feature>
<protein>
    <submittedName>
        <fullName evidence="2">Uncharacterized protein</fullName>
    </submittedName>
</protein>
<dbReference type="EMBL" id="BKCJ011885456">
    <property type="protein sequence ID" value="GFD61003.1"/>
    <property type="molecule type" value="Genomic_DNA"/>
</dbReference>
<accession>A0A699XP00</accession>
<proteinExistence type="predicted"/>
<reference evidence="2" key="1">
    <citation type="journal article" date="2019" name="Sci. Rep.">
        <title>Draft genome of Tanacetum cinerariifolium, the natural source of mosquito coil.</title>
        <authorList>
            <person name="Yamashiro T."/>
            <person name="Shiraishi A."/>
            <person name="Satake H."/>
            <person name="Nakayama K."/>
        </authorList>
    </citation>
    <scope>NUCLEOTIDE SEQUENCE</scope>
</reference>